<organism evidence="1 2">
    <name type="scientific">Moraxella oculi</name>
    <dbReference type="NCBI Taxonomy" id="2940516"/>
    <lineage>
        <taxon>Bacteria</taxon>
        <taxon>Pseudomonadati</taxon>
        <taxon>Pseudomonadota</taxon>
        <taxon>Gammaproteobacteria</taxon>
        <taxon>Moraxellales</taxon>
        <taxon>Moraxellaceae</taxon>
        <taxon>Moraxella</taxon>
    </lineage>
</organism>
<dbReference type="EMBL" id="JBJJXE010000006">
    <property type="protein sequence ID" value="MFL1732361.1"/>
    <property type="molecule type" value="Genomic_DNA"/>
</dbReference>
<protein>
    <recommendedName>
        <fullName evidence="3">SH3 domain-containing protein</fullName>
    </recommendedName>
</protein>
<gene>
    <name evidence="1" type="ORF">ACJHVH_05045</name>
</gene>
<proteinExistence type="predicted"/>
<keyword evidence="2" id="KW-1185">Reference proteome</keyword>
<reference evidence="1 2" key="1">
    <citation type="submission" date="2024-11" db="EMBL/GenBank/DDBJ databases">
        <title>First Report of Moraxella oculi in Brazil in an Infectious Bovine Keratoconjunctivitis Outbreak.</title>
        <authorList>
            <person name="Carvalho C.V."/>
            <person name="Domingues R."/>
            <person name="Coutinho C."/>
            <person name="Honorio N.T.B.S."/>
            <person name="Faza D.R.L.R."/>
            <person name="Carvalho W.A."/>
            <person name="Machado A.B.F."/>
            <person name="Martins M.F."/>
            <person name="Gaspar E.B."/>
        </authorList>
    </citation>
    <scope>NUCLEOTIDE SEQUENCE [LARGE SCALE GENOMIC DNA]</scope>
    <source>
        <strain evidence="1 2">2117LE</strain>
    </source>
</reference>
<dbReference type="SUPFAM" id="SSF50044">
    <property type="entry name" value="SH3-domain"/>
    <property type="match status" value="1"/>
</dbReference>
<accession>A0ABW8U5R7</accession>
<evidence type="ECO:0008006" key="3">
    <source>
        <dbReference type="Google" id="ProtNLM"/>
    </source>
</evidence>
<evidence type="ECO:0000313" key="1">
    <source>
        <dbReference type="EMBL" id="MFL1732361.1"/>
    </source>
</evidence>
<sequence>MYRHVIQKHQNIGIFKTIPAKTCLFNVKSCQNYPNWYSADVDVGGVEIFVWDGFLLNDLLLVNYNPTELDVHIGDVVEVLGIYGDWAWVKMTTPKNHESVPVGAIGWLPCFSLSDDYFCRDTR</sequence>
<comment type="caution">
    <text evidence="1">The sequence shown here is derived from an EMBL/GenBank/DDBJ whole genome shotgun (WGS) entry which is preliminary data.</text>
</comment>
<name>A0ABW8U5R7_9GAMM</name>
<evidence type="ECO:0000313" key="2">
    <source>
        <dbReference type="Proteomes" id="UP001624684"/>
    </source>
</evidence>
<dbReference type="RefSeq" id="WP_407069014.1">
    <property type="nucleotide sequence ID" value="NZ_JBJJXE010000006.1"/>
</dbReference>
<dbReference type="InterPro" id="IPR036028">
    <property type="entry name" value="SH3-like_dom_sf"/>
</dbReference>
<dbReference type="Proteomes" id="UP001624684">
    <property type="component" value="Unassembled WGS sequence"/>
</dbReference>